<evidence type="ECO:0000256" key="4">
    <source>
        <dbReference type="ARBA" id="ARBA00022692"/>
    </source>
</evidence>
<evidence type="ECO:0000256" key="6">
    <source>
        <dbReference type="ARBA" id="ARBA00023136"/>
    </source>
</evidence>
<keyword evidence="4 7" id="KW-0812">Transmembrane</keyword>
<dbReference type="EMBL" id="LVLJ01002663">
    <property type="protein sequence ID" value="OAE24276.1"/>
    <property type="molecule type" value="Genomic_DNA"/>
</dbReference>
<evidence type="ECO:0000256" key="5">
    <source>
        <dbReference type="ARBA" id="ARBA00022989"/>
    </source>
</evidence>
<keyword evidence="6 7" id="KW-0472">Membrane</keyword>
<dbReference type="PANTHER" id="PTHR10332">
    <property type="entry name" value="EQUILIBRATIVE NUCLEOSIDE TRANSPORTER"/>
    <property type="match status" value="1"/>
</dbReference>
<dbReference type="GO" id="GO:0005886">
    <property type="term" value="C:plasma membrane"/>
    <property type="evidence" value="ECO:0007669"/>
    <property type="project" value="TreeGrafter"/>
</dbReference>
<dbReference type="AlphaFoldDB" id="A0A176VWL7"/>
<name>A0A176VWL7_MARPO</name>
<evidence type="ECO:0000256" key="7">
    <source>
        <dbReference type="SAM" id="Phobius"/>
    </source>
</evidence>
<gene>
    <name evidence="8" type="ORF">AXG93_4820s1020</name>
</gene>
<evidence type="ECO:0000256" key="2">
    <source>
        <dbReference type="ARBA" id="ARBA00007965"/>
    </source>
</evidence>
<feature type="transmembrane region" description="Helical" evidence="7">
    <location>
        <begin position="114"/>
        <end position="136"/>
    </location>
</feature>
<evidence type="ECO:0000256" key="1">
    <source>
        <dbReference type="ARBA" id="ARBA00004141"/>
    </source>
</evidence>
<evidence type="ECO:0000313" key="9">
    <source>
        <dbReference type="Proteomes" id="UP000077202"/>
    </source>
</evidence>
<feature type="transmembrane region" description="Helical" evidence="7">
    <location>
        <begin position="81"/>
        <end position="102"/>
    </location>
</feature>
<dbReference type="GO" id="GO:0005337">
    <property type="term" value="F:nucleoside transmembrane transporter activity"/>
    <property type="evidence" value="ECO:0007669"/>
    <property type="project" value="InterPro"/>
</dbReference>
<keyword evidence="9" id="KW-1185">Reference proteome</keyword>
<organism evidence="8 9">
    <name type="scientific">Marchantia polymorpha subsp. ruderalis</name>
    <dbReference type="NCBI Taxonomy" id="1480154"/>
    <lineage>
        <taxon>Eukaryota</taxon>
        <taxon>Viridiplantae</taxon>
        <taxon>Streptophyta</taxon>
        <taxon>Embryophyta</taxon>
        <taxon>Marchantiophyta</taxon>
        <taxon>Marchantiopsida</taxon>
        <taxon>Marchantiidae</taxon>
        <taxon>Marchantiales</taxon>
        <taxon>Marchantiaceae</taxon>
        <taxon>Marchantia</taxon>
    </lineage>
</organism>
<evidence type="ECO:0000256" key="3">
    <source>
        <dbReference type="ARBA" id="ARBA00022448"/>
    </source>
</evidence>
<dbReference type="Proteomes" id="UP000077202">
    <property type="component" value="Unassembled WGS sequence"/>
</dbReference>
<keyword evidence="3" id="KW-0813">Transport</keyword>
<proteinExistence type="inferred from homology"/>
<evidence type="ECO:0000313" key="8">
    <source>
        <dbReference type="EMBL" id="OAE24276.1"/>
    </source>
</evidence>
<comment type="caution">
    <text evidence="8">The sequence shown here is derived from an EMBL/GenBank/DDBJ whole genome shotgun (WGS) entry which is preliminary data.</text>
</comment>
<feature type="transmembrane region" description="Helical" evidence="7">
    <location>
        <begin position="174"/>
        <end position="195"/>
    </location>
</feature>
<dbReference type="PANTHER" id="PTHR10332:SF10">
    <property type="entry name" value="EQUILIBRATIVE NUCLEOSIDE TRANSPORTER 4"/>
    <property type="match status" value="1"/>
</dbReference>
<feature type="transmembrane region" description="Helical" evidence="7">
    <location>
        <begin position="148"/>
        <end position="168"/>
    </location>
</feature>
<reference evidence="8" key="1">
    <citation type="submission" date="2016-03" db="EMBL/GenBank/DDBJ databases">
        <title>Mechanisms controlling the formation of the plant cell surface in tip-growing cells are functionally conserved among land plants.</title>
        <authorList>
            <person name="Honkanen S."/>
            <person name="Jones V.A."/>
            <person name="Morieri G."/>
            <person name="Champion C."/>
            <person name="Hetherington A.J."/>
            <person name="Kelly S."/>
            <person name="Saint-Marcoux D."/>
            <person name="Proust H."/>
            <person name="Prescott H."/>
            <person name="Dolan L."/>
        </authorList>
    </citation>
    <scope>NUCLEOTIDE SEQUENCE [LARGE SCALE GENOMIC DNA]</scope>
    <source>
        <tissue evidence="8">Whole gametophyte</tissue>
    </source>
</reference>
<protein>
    <submittedName>
        <fullName evidence="8">Uncharacterized protein</fullName>
    </submittedName>
</protein>
<keyword evidence="5 7" id="KW-1133">Transmembrane helix</keyword>
<dbReference type="InterPro" id="IPR002259">
    <property type="entry name" value="Eqnu_transpt"/>
</dbReference>
<comment type="subcellular location">
    <subcellularLocation>
        <location evidence="1">Membrane</location>
        <topology evidence="1">Multi-pass membrane protein</topology>
    </subcellularLocation>
</comment>
<sequence>MEWAKEKTAAAAETVKDATSSVVESAPVQTATSAAERAYDTAADYVPITTKENTPNMTASIINSQPFASFKPDPANVWKGYLIYFLLAAGCTLPWWTFVLGADYFNFRYPMTHFLRLLPLVYLGPWLLVYCMFTALGRQYTSWARINIGLMISIFTLIVLPVMDGFFIKGDRGTTATFWVTIAVVALAGAGDAVAQGSLLGISSELPERFTHAYVCGSSFSGQARARRISKEEEHDKESRTHILLSQGKGLSAAIIQLSHC</sequence>
<accession>A0A176VWL7</accession>
<comment type="similarity">
    <text evidence="2">Belongs to the SLC29A/ENT transporter (TC 2.A.57) family.</text>
</comment>